<proteinExistence type="predicted"/>
<accession>A0A9I9CTX4</accession>
<reference evidence="1" key="1">
    <citation type="submission" date="2023-03" db="UniProtKB">
        <authorList>
            <consortium name="EnsemblPlants"/>
        </authorList>
    </citation>
    <scope>IDENTIFICATION</scope>
</reference>
<protein>
    <submittedName>
        <fullName evidence="1">Uncharacterized protein</fullName>
    </submittedName>
</protein>
<name>A0A9I9CTX4_CUCME</name>
<organism evidence="1">
    <name type="scientific">Cucumis melo</name>
    <name type="common">Muskmelon</name>
    <dbReference type="NCBI Taxonomy" id="3656"/>
    <lineage>
        <taxon>Eukaryota</taxon>
        <taxon>Viridiplantae</taxon>
        <taxon>Streptophyta</taxon>
        <taxon>Embryophyta</taxon>
        <taxon>Tracheophyta</taxon>
        <taxon>Spermatophyta</taxon>
        <taxon>Magnoliopsida</taxon>
        <taxon>eudicotyledons</taxon>
        <taxon>Gunneridae</taxon>
        <taxon>Pentapetalae</taxon>
        <taxon>rosids</taxon>
        <taxon>fabids</taxon>
        <taxon>Cucurbitales</taxon>
        <taxon>Cucurbitaceae</taxon>
        <taxon>Benincaseae</taxon>
        <taxon>Cucumis</taxon>
    </lineage>
</organism>
<evidence type="ECO:0000313" key="1">
    <source>
        <dbReference type="EnsemblPlants" id="MELO3C008427.2.1"/>
    </source>
</evidence>
<dbReference type="EnsemblPlants" id="MELO3C008427.2.1">
    <property type="protein sequence ID" value="MELO3C008427.2.1"/>
    <property type="gene ID" value="MELO3C008427.2"/>
</dbReference>
<sequence length="61" mass="7073">MADNGGASEGQLQGLNEEIMQRLENLINARLGRLEQRLQAWERLEVKKQVVRDPKKEEDLK</sequence>
<dbReference type="AlphaFoldDB" id="A0A9I9CTX4"/>
<dbReference type="Gramene" id="MELO3C008427.2.1">
    <property type="protein sequence ID" value="MELO3C008427.2.1"/>
    <property type="gene ID" value="MELO3C008427.2"/>
</dbReference>